<dbReference type="AlphaFoldDB" id="A0A9D3Q073"/>
<accession>A0A9D3Q073</accession>
<dbReference type="PANTHER" id="PTHR10201">
    <property type="entry name" value="MATRIX METALLOPROTEINASE"/>
    <property type="match status" value="1"/>
</dbReference>
<keyword evidence="3 11" id="KW-0479">Metal-binding</keyword>
<dbReference type="SUPFAM" id="SSF55486">
    <property type="entry name" value="Metalloproteases ('zincins'), catalytic domain"/>
    <property type="match status" value="1"/>
</dbReference>
<evidence type="ECO:0000256" key="11">
    <source>
        <dbReference type="PIRSR" id="PIRSR001191-2"/>
    </source>
</evidence>
<dbReference type="Pfam" id="PF00045">
    <property type="entry name" value="Hemopexin"/>
    <property type="match status" value="2"/>
</dbReference>
<dbReference type="SMART" id="SM00235">
    <property type="entry name" value="ZnMc"/>
    <property type="match status" value="1"/>
</dbReference>
<evidence type="ECO:0000256" key="10">
    <source>
        <dbReference type="PIRSR" id="PIRSR001191-1"/>
    </source>
</evidence>
<dbReference type="PIRSF" id="PIRSF001191">
    <property type="entry name" value="Peptidase_M10A_matrix"/>
    <property type="match status" value="1"/>
</dbReference>
<comment type="caution">
    <text evidence="16">The sequence shown here is derived from an EMBL/GenBank/DDBJ whole genome shotgun (WGS) entry which is preliminary data.</text>
</comment>
<dbReference type="InterPro" id="IPR006026">
    <property type="entry name" value="Peptidase_Metallo"/>
</dbReference>
<dbReference type="EMBL" id="JAFDVH010000009">
    <property type="protein sequence ID" value="KAG7471114.1"/>
    <property type="molecule type" value="Genomic_DNA"/>
</dbReference>
<dbReference type="OrthoDB" id="406838at2759"/>
<evidence type="ECO:0000256" key="4">
    <source>
        <dbReference type="ARBA" id="ARBA00022737"/>
    </source>
</evidence>
<proteinExistence type="inferred from homology"/>
<feature type="repeat" description="Hemopexin" evidence="13">
    <location>
        <begin position="380"/>
        <end position="426"/>
    </location>
</feature>
<evidence type="ECO:0000256" key="13">
    <source>
        <dbReference type="PROSITE-ProRule" id="PRU01011"/>
    </source>
</evidence>
<feature type="binding site" evidence="12">
    <location>
        <position position="339"/>
    </location>
    <ligand>
        <name>Ca(2+)</name>
        <dbReference type="ChEBI" id="CHEBI:29108"/>
        <label>4</label>
    </ligand>
</feature>
<dbReference type="InterPro" id="IPR021190">
    <property type="entry name" value="Pept_M10A"/>
</dbReference>
<feature type="binding site" evidence="12">
    <location>
        <position position="203"/>
    </location>
    <ligand>
        <name>Zn(2+)</name>
        <dbReference type="ChEBI" id="CHEBI:29105"/>
        <label>1</label>
    </ligand>
</feature>
<dbReference type="Proteomes" id="UP001046870">
    <property type="component" value="Chromosome 9"/>
</dbReference>
<dbReference type="GO" id="GO:0005615">
    <property type="term" value="C:extracellular space"/>
    <property type="evidence" value="ECO:0007669"/>
    <property type="project" value="TreeGrafter"/>
</dbReference>
<feature type="binding site" evidence="12">
    <location>
        <position position="431"/>
    </location>
    <ligand>
        <name>Ca(2+)</name>
        <dbReference type="ChEBI" id="CHEBI:29108"/>
        <label>5</label>
    </ligand>
</feature>
<dbReference type="CDD" id="cd04278">
    <property type="entry name" value="ZnMc_MMP"/>
    <property type="match status" value="1"/>
</dbReference>
<dbReference type="GO" id="GO:0004222">
    <property type="term" value="F:metalloendopeptidase activity"/>
    <property type="evidence" value="ECO:0007669"/>
    <property type="project" value="InterPro"/>
</dbReference>
<dbReference type="CDD" id="cd00094">
    <property type="entry name" value="HX"/>
    <property type="match status" value="1"/>
</dbReference>
<feature type="binding site" evidence="12">
    <location>
        <position position="211"/>
    </location>
    <ligand>
        <name>Ca(2+)</name>
        <dbReference type="ChEBI" id="CHEBI:29108"/>
        <label>3</label>
    </ligand>
</feature>
<dbReference type="GO" id="GO:0030574">
    <property type="term" value="P:collagen catabolic process"/>
    <property type="evidence" value="ECO:0007669"/>
    <property type="project" value="TreeGrafter"/>
</dbReference>
<keyword evidence="14" id="KW-0732">Signal</keyword>
<feature type="chain" id="PRO_5038537462" description="Peptidase metallopeptidase domain-containing protein" evidence="14">
    <location>
        <begin position="33"/>
        <end position="530"/>
    </location>
</feature>
<reference evidence="16" key="1">
    <citation type="submission" date="2021-01" db="EMBL/GenBank/DDBJ databases">
        <authorList>
            <person name="Zahm M."/>
            <person name="Roques C."/>
            <person name="Cabau C."/>
            <person name="Klopp C."/>
            <person name="Donnadieu C."/>
            <person name="Jouanno E."/>
            <person name="Lampietro C."/>
            <person name="Louis A."/>
            <person name="Herpin A."/>
            <person name="Echchiki A."/>
            <person name="Berthelot C."/>
            <person name="Parey E."/>
            <person name="Roest-Crollius H."/>
            <person name="Braasch I."/>
            <person name="Postlethwait J."/>
            <person name="Bobe J."/>
            <person name="Montfort J."/>
            <person name="Bouchez O."/>
            <person name="Begum T."/>
            <person name="Mejri S."/>
            <person name="Adams A."/>
            <person name="Chen W.-J."/>
            <person name="Guiguen Y."/>
        </authorList>
    </citation>
    <scope>NUCLEOTIDE SEQUENCE</scope>
    <source>
        <strain evidence="16">YG-15Mar2019-1</strain>
        <tissue evidence="16">Brain</tissue>
    </source>
</reference>
<feature type="binding site" evidence="12">
    <location>
        <position position="384"/>
    </location>
    <ligand>
        <name>Ca(2+)</name>
        <dbReference type="ChEBI" id="CHEBI:29108"/>
        <label>4</label>
    </ligand>
</feature>
<dbReference type="InterPro" id="IPR002477">
    <property type="entry name" value="Peptidoglycan-bd-like"/>
</dbReference>
<dbReference type="InterPro" id="IPR024079">
    <property type="entry name" value="MetalloPept_cat_dom_sf"/>
</dbReference>
<name>A0A9D3Q073_MEGAT</name>
<feature type="binding site" evidence="12">
    <location>
        <position position="233"/>
    </location>
    <ligand>
        <name>Ca(2+)</name>
        <dbReference type="ChEBI" id="CHEBI:29108"/>
        <label>3</label>
    </ligand>
</feature>
<evidence type="ECO:0000256" key="2">
    <source>
        <dbReference type="ARBA" id="ARBA00022670"/>
    </source>
</evidence>
<feature type="binding site" evidence="12">
    <location>
        <position position="191"/>
    </location>
    <ligand>
        <name>Ca(2+)</name>
        <dbReference type="ChEBI" id="CHEBI:29108"/>
        <label>2</label>
    </ligand>
</feature>
<evidence type="ECO:0000256" key="1">
    <source>
        <dbReference type="ARBA" id="ARBA00010370"/>
    </source>
</evidence>
<dbReference type="GO" id="GO:0030198">
    <property type="term" value="P:extracellular matrix organization"/>
    <property type="evidence" value="ECO:0007669"/>
    <property type="project" value="TreeGrafter"/>
</dbReference>
<dbReference type="InterPro" id="IPR000585">
    <property type="entry name" value="Hemopexin-like_dom"/>
</dbReference>
<evidence type="ECO:0000313" key="16">
    <source>
        <dbReference type="EMBL" id="KAG7471114.1"/>
    </source>
</evidence>
<feature type="binding site" evidence="12">
    <location>
        <position position="201"/>
    </location>
    <ligand>
        <name>Zn(2+)</name>
        <dbReference type="ChEBI" id="CHEBI:29105"/>
        <label>1</label>
    </ligand>
</feature>
<feature type="binding site" evidence="12">
    <location>
        <position position="228"/>
    </location>
    <ligand>
        <name>Zn(2+)</name>
        <dbReference type="ChEBI" id="CHEBI:29105"/>
        <label>1</label>
    </ligand>
</feature>
<dbReference type="Gene3D" id="3.40.390.10">
    <property type="entry name" value="Collagenase (Catalytic Domain)"/>
    <property type="match status" value="1"/>
</dbReference>
<dbReference type="InterPro" id="IPR033739">
    <property type="entry name" value="M10A_MMP"/>
</dbReference>
<feature type="binding site" evidence="11">
    <location>
        <position position="251"/>
    </location>
    <ligand>
        <name>Zn(2+)</name>
        <dbReference type="ChEBI" id="CHEBI:29105"/>
        <label>2</label>
        <note>catalytic</note>
    </ligand>
</feature>
<feature type="domain" description="Peptidase metallopeptidase" evidence="15">
    <location>
        <begin position="138"/>
        <end position="296"/>
    </location>
</feature>
<dbReference type="Gene3D" id="2.110.10.10">
    <property type="entry name" value="Hemopexin-like domain"/>
    <property type="match status" value="1"/>
</dbReference>
<dbReference type="GO" id="GO:0006508">
    <property type="term" value="P:proteolysis"/>
    <property type="evidence" value="ECO:0007669"/>
    <property type="project" value="UniProtKB-KW"/>
</dbReference>
<keyword evidence="8" id="KW-0482">Metalloprotease</keyword>
<dbReference type="InterPro" id="IPR018487">
    <property type="entry name" value="Hemopexin-like_repeat"/>
</dbReference>
<dbReference type="Pfam" id="PF00413">
    <property type="entry name" value="Peptidase_M10"/>
    <property type="match status" value="1"/>
</dbReference>
<keyword evidence="4" id="KW-0677">Repeat</keyword>
<feature type="binding site" evidence="12">
    <location>
        <position position="386"/>
    </location>
    <ligand>
        <name>Ca(2+)</name>
        <dbReference type="ChEBI" id="CHEBI:29108"/>
        <label>5</label>
    </ligand>
</feature>
<dbReference type="PRINTS" id="PR00138">
    <property type="entry name" value="MATRIXIN"/>
</dbReference>
<dbReference type="SUPFAM" id="SSF50923">
    <property type="entry name" value="Hemopexin-like domain"/>
    <property type="match status" value="1"/>
</dbReference>
<comment type="cofactor">
    <cofactor evidence="12">
        <name>Ca(2+)</name>
        <dbReference type="ChEBI" id="CHEBI:29108"/>
    </cofactor>
    <text evidence="12">Can bind about 5 Ca(2+) ions per subunit.</text>
</comment>
<evidence type="ECO:0000313" key="17">
    <source>
        <dbReference type="Proteomes" id="UP001046870"/>
    </source>
</evidence>
<evidence type="ECO:0000256" key="14">
    <source>
        <dbReference type="SAM" id="SignalP"/>
    </source>
</evidence>
<dbReference type="FunFam" id="3.40.390.10:FF:000021">
    <property type="entry name" value="Matrix metallopeptidase 28"/>
    <property type="match status" value="1"/>
</dbReference>
<evidence type="ECO:0000256" key="9">
    <source>
        <dbReference type="ARBA" id="ARBA00023145"/>
    </source>
</evidence>
<protein>
    <recommendedName>
        <fullName evidence="15">Peptidase metallopeptidase domain-containing protein</fullName>
    </recommendedName>
</protein>
<evidence type="ECO:0000259" key="15">
    <source>
        <dbReference type="SMART" id="SM00235"/>
    </source>
</evidence>
<dbReference type="PROSITE" id="PS51642">
    <property type="entry name" value="HEMOPEXIN_2"/>
    <property type="match status" value="2"/>
</dbReference>
<feature type="binding site" evidence="12">
    <location>
        <position position="230"/>
    </location>
    <ligand>
        <name>Ca(2+)</name>
        <dbReference type="ChEBI" id="CHEBI:29108"/>
        <label>3</label>
    </ligand>
</feature>
<keyword evidence="6 11" id="KW-0862">Zinc</keyword>
<feature type="binding site" evidence="12">
    <location>
        <position position="341"/>
    </location>
    <ligand>
        <name>Ca(2+)</name>
        <dbReference type="ChEBI" id="CHEBI:29108"/>
        <label>5</label>
    </ligand>
</feature>
<feature type="repeat" description="Hemopexin" evidence="13">
    <location>
        <begin position="473"/>
        <end position="520"/>
    </location>
</feature>
<evidence type="ECO:0000256" key="5">
    <source>
        <dbReference type="ARBA" id="ARBA00022801"/>
    </source>
</evidence>
<feature type="binding site" evidence="11">
    <location>
        <position position="261"/>
    </location>
    <ligand>
        <name>Zn(2+)</name>
        <dbReference type="ChEBI" id="CHEBI:29105"/>
        <label>2</label>
        <note>catalytic</note>
    </ligand>
</feature>
<keyword evidence="9" id="KW-0865">Zymogen</keyword>
<keyword evidence="17" id="KW-1185">Reference proteome</keyword>
<comment type="cofactor">
    <cofactor evidence="12">
        <name>Zn(2+)</name>
        <dbReference type="ChEBI" id="CHEBI:29105"/>
    </cofactor>
    <text evidence="12">Binds 2 Zn(2+) ions per subunit.</text>
</comment>
<evidence type="ECO:0000256" key="3">
    <source>
        <dbReference type="ARBA" id="ARBA00022723"/>
    </source>
</evidence>
<feature type="binding site" evidence="11">
    <location>
        <position position="255"/>
    </location>
    <ligand>
        <name>Zn(2+)</name>
        <dbReference type="ChEBI" id="CHEBI:29105"/>
        <label>2</label>
        <note>catalytic</note>
    </ligand>
</feature>
<evidence type="ECO:0000256" key="7">
    <source>
        <dbReference type="ARBA" id="ARBA00022837"/>
    </source>
</evidence>
<feature type="binding site" evidence="12">
    <location>
        <position position="269"/>
    </location>
    <ligand>
        <name>Zn(2+)</name>
        <dbReference type="ChEBI" id="CHEBI:29105"/>
        <label>2</label>
        <note>catalytic</note>
    </ligand>
</feature>
<evidence type="ECO:0000256" key="8">
    <source>
        <dbReference type="ARBA" id="ARBA00023049"/>
    </source>
</evidence>
<feature type="binding site" evidence="12">
    <location>
        <position position="210"/>
    </location>
    <ligand>
        <name>Ca(2+)</name>
        <dbReference type="ChEBI" id="CHEBI:29108"/>
        <label>3</label>
    </ligand>
</feature>
<keyword evidence="2" id="KW-0645">Protease</keyword>
<dbReference type="SUPFAM" id="SSF47090">
    <property type="entry name" value="PGBD-like"/>
    <property type="match status" value="1"/>
</dbReference>
<keyword evidence="5" id="KW-0378">Hydrolase</keyword>
<gene>
    <name evidence="16" type="ORF">MATL_G00120900</name>
</gene>
<feature type="binding site" description="in inhibited form" evidence="12">
    <location>
        <position position="100"/>
    </location>
    <ligand>
        <name>Zn(2+)</name>
        <dbReference type="ChEBI" id="CHEBI:29105"/>
        <label>2</label>
        <note>catalytic</note>
    </ligand>
</feature>
<evidence type="ECO:0000256" key="12">
    <source>
        <dbReference type="PIRSR" id="PIRSR621190-2"/>
    </source>
</evidence>
<organism evidence="16 17">
    <name type="scientific">Megalops atlanticus</name>
    <name type="common">Tarpon</name>
    <name type="synonym">Clupea gigantea</name>
    <dbReference type="NCBI Taxonomy" id="7932"/>
    <lineage>
        <taxon>Eukaryota</taxon>
        <taxon>Metazoa</taxon>
        <taxon>Chordata</taxon>
        <taxon>Craniata</taxon>
        <taxon>Vertebrata</taxon>
        <taxon>Euteleostomi</taxon>
        <taxon>Actinopterygii</taxon>
        <taxon>Neopterygii</taxon>
        <taxon>Teleostei</taxon>
        <taxon>Elopiformes</taxon>
        <taxon>Megalopidae</taxon>
        <taxon>Megalops</taxon>
    </lineage>
</organism>
<dbReference type="SMART" id="SM00120">
    <property type="entry name" value="HX"/>
    <property type="match status" value="4"/>
</dbReference>
<feature type="binding site" evidence="12">
    <location>
        <position position="218"/>
    </location>
    <ligand>
        <name>Zn(2+)</name>
        <dbReference type="ChEBI" id="CHEBI:29105"/>
        <label>1</label>
    </ligand>
</feature>
<dbReference type="PANTHER" id="PTHR10201:SF298">
    <property type="entry name" value="MATRIX METALLOPROTEINASE-28"/>
    <property type="match status" value="1"/>
</dbReference>
<dbReference type="InterPro" id="IPR036375">
    <property type="entry name" value="Hemopexin-like_dom_sf"/>
</dbReference>
<feature type="binding site" evidence="12">
    <location>
        <position position="233"/>
    </location>
    <ligand>
        <name>Ca(2+)</name>
        <dbReference type="ChEBI" id="CHEBI:29108"/>
        <label>1</label>
    </ligand>
</feature>
<dbReference type="Pfam" id="PF01471">
    <property type="entry name" value="PG_binding_1"/>
    <property type="match status" value="1"/>
</dbReference>
<feature type="binding site" evidence="12">
    <location>
        <position position="479"/>
    </location>
    <ligand>
        <name>Ca(2+)</name>
        <dbReference type="ChEBI" id="CHEBI:29108"/>
        <label>5</label>
    </ligand>
</feature>
<dbReference type="InterPro" id="IPR036365">
    <property type="entry name" value="PGBD-like_sf"/>
</dbReference>
<feature type="signal peptide" evidence="14">
    <location>
        <begin position="1"/>
        <end position="32"/>
    </location>
</feature>
<dbReference type="GO" id="GO:0031012">
    <property type="term" value="C:extracellular matrix"/>
    <property type="evidence" value="ECO:0007669"/>
    <property type="project" value="InterPro"/>
</dbReference>
<keyword evidence="7 12" id="KW-0106">Calcium</keyword>
<evidence type="ECO:0000256" key="6">
    <source>
        <dbReference type="ARBA" id="ARBA00022833"/>
    </source>
</evidence>
<comment type="similarity">
    <text evidence="1">Belongs to the peptidase M10A family.</text>
</comment>
<feature type="active site" evidence="10">
    <location>
        <position position="252"/>
    </location>
</feature>
<sequence>MPGRVTAVSRSTFRERGLVLLFLLRIITVVVGSPVSRILDKETAAAEGFLEKYGYLHQEDHRHNPAEVTSAVREFQWLSHLPITGQLDSSTLQQMAAPRCGVRDGRSHIAWAQRVQAIFTGDLAAGSHHRRSKRYSQPGEKWSKRHLTYRIMNWPHHLSQGSVKLAVRAAFQLWSNVSALVFQEVTQGPTDIRLAFFDGEHNDGTGNAFDGPGGALAHAFFPRRGEAHFDIAERWTLNGHKGHNLFIVTAHEIGHTLGLEHSPTRHALMSPYYKKLGKALVLSWDDITAVQMLYGKPASGKLVQLPGQVFSSALREWEMTEGVKQNPTGQPQYCQGFFDAITMDQNNTVLVIRGGLFWTVSKGGNVSAPHPLQYRWPHLPLAVDAAAFSPVDSKFYFFKGRQVWRYSGSSLDPGFPKKSSEMGLPRHPDCAFFYAPLRHMVLLKGSRYFVLNLRTLRLEPYYPRGLADWKGVPRGTNGVLRWSDGRFYFFRQQHFWRFDPRKVRVTRGGKWAQELEWTGCRRTHGSNDIL</sequence>
<dbReference type="InterPro" id="IPR001818">
    <property type="entry name" value="Pept_M10_metallopeptidase"/>
</dbReference>
<dbReference type="GO" id="GO:0008270">
    <property type="term" value="F:zinc ion binding"/>
    <property type="evidence" value="ECO:0007669"/>
    <property type="project" value="InterPro"/>
</dbReference>